<feature type="region of interest" description="Disordered" evidence="1">
    <location>
        <begin position="358"/>
        <end position="385"/>
    </location>
</feature>
<evidence type="ECO:0000259" key="2">
    <source>
        <dbReference type="PROSITE" id="PS50086"/>
    </source>
</evidence>
<dbReference type="InterPro" id="IPR035969">
    <property type="entry name" value="Rab-GAP_TBC_sf"/>
</dbReference>
<feature type="compositionally biased region" description="Basic and acidic residues" evidence="1">
    <location>
        <begin position="42"/>
        <end position="57"/>
    </location>
</feature>
<dbReference type="Pfam" id="PF00566">
    <property type="entry name" value="RabGAP-TBC"/>
    <property type="match status" value="1"/>
</dbReference>
<dbReference type="InterPro" id="IPR050302">
    <property type="entry name" value="Rab_GAP_TBC_domain"/>
</dbReference>
<dbReference type="PANTHER" id="PTHR47219:SF20">
    <property type="entry name" value="TBC1 DOMAIN FAMILY MEMBER 2B"/>
    <property type="match status" value="1"/>
</dbReference>
<feature type="domain" description="Rab-GAP TBC" evidence="2">
    <location>
        <begin position="80"/>
        <end position="272"/>
    </location>
</feature>
<keyword evidence="4" id="KW-1185">Reference proteome</keyword>
<dbReference type="EMBL" id="JALJOV010000082">
    <property type="protein sequence ID" value="KAK9867522.1"/>
    <property type="molecule type" value="Genomic_DNA"/>
</dbReference>
<dbReference type="AlphaFoldDB" id="A0AAW1TCF3"/>
<feature type="compositionally biased region" description="Polar residues" evidence="1">
    <location>
        <begin position="1"/>
        <end position="10"/>
    </location>
</feature>
<dbReference type="SUPFAM" id="SSF47923">
    <property type="entry name" value="Ypt/Rab-GAP domain of gyp1p"/>
    <property type="match status" value="2"/>
</dbReference>
<comment type="caution">
    <text evidence="3">The sequence shown here is derived from an EMBL/GenBank/DDBJ whole genome shotgun (WGS) entry which is preliminary data.</text>
</comment>
<dbReference type="GO" id="GO:0005096">
    <property type="term" value="F:GTPase activator activity"/>
    <property type="evidence" value="ECO:0007669"/>
    <property type="project" value="TreeGrafter"/>
</dbReference>
<dbReference type="Gene3D" id="1.10.8.270">
    <property type="entry name" value="putative rabgap domain of human tbc1 domain family member 14 like domains"/>
    <property type="match status" value="1"/>
</dbReference>
<dbReference type="SMART" id="SM00164">
    <property type="entry name" value="TBC"/>
    <property type="match status" value="1"/>
</dbReference>
<dbReference type="GO" id="GO:0031267">
    <property type="term" value="F:small GTPase binding"/>
    <property type="evidence" value="ECO:0007669"/>
    <property type="project" value="TreeGrafter"/>
</dbReference>
<name>A0AAW1TCF3_9CHLO</name>
<dbReference type="Proteomes" id="UP001485043">
    <property type="component" value="Unassembled WGS sequence"/>
</dbReference>
<dbReference type="Gene3D" id="1.10.472.80">
    <property type="entry name" value="Ypt/Rab-GAP domain of gyp1p, domain 3"/>
    <property type="match status" value="1"/>
</dbReference>
<sequence>MPASSENDAQPSDRAATSASSSAEPQLDAYGFRLPSENLDQAGREASDKEQEEMTEKWSKYAKQRSLPSAAKLKRYCRRGIPPSIRPWAWPEISGANQRKHEHQAGYYALMVRQGEAGSECAHQIDLDLPRTFPLNAWVAGSAGQTALRRVLLAFSMHKPTVGYCQSMNYIAAMLLLVLNKCEEDAFWVLVALIDDGILYRDMYANNLLGTHVEMRSLEELLGMKLPRLRQHLVKLQCDITIIATDWFLCLFATVLPSESAMRVWDALLHEGPKVLYRMALALLKMQEEVLLQQDNPGFVLHKLKRAAHATHDRAALMKVAFEGVGSMPMARIEGFREQKQEVVQVELRRRETRQQLQKAISDNDTSDHDVLSSRGHRTTTTTTTVHTTTLVEKLKLTYTRSTMAATRPHHASHAVLFTPAGISAFADKIKLTYTSRRRDISSIRRGSPSSSH</sequence>
<dbReference type="PROSITE" id="PS50086">
    <property type="entry name" value="TBC_RABGAP"/>
    <property type="match status" value="1"/>
</dbReference>
<evidence type="ECO:0000256" key="1">
    <source>
        <dbReference type="SAM" id="MobiDB-lite"/>
    </source>
</evidence>
<dbReference type="FunFam" id="1.10.8.270:FF:000016">
    <property type="entry name" value="TBC1 domain family member 2A"/>
    <property type="match status" value="1"/>
</dbReference>
<dbReference type="InterPro" id="IPR000195">
    <property type="entry name" value="Rab-GAP-TBC_dom"/>
</dbReference>
<reference evidence="3 4" key="1">
    <citation type="journal article" date="2024" name="Nat. Commun.">
        <title>Phylogenomics reveals the evolutionary origins of lichenization in chlorophyte algae.</title>
        <authorList>
            <person name="Puginier C."/>
            <person name="Libourel C."/>
            <person name="Otte J."/>
            <person name="Skaloud P."/>
            <person name="Haon M."/>
            <person name="Grisel S."/>
            <person name="Petersen M."/>
            <person name="Berrin J.G."/>
            <person name="Delaux P.M."/>
            <person name="Dal Grande F."/>
            <person name="Keller J."/>
        </authorList>
    </citation>
    <scope>NUCLEOTIDE SEQUENCE [LARGE SCALE GENOMIC DNA]</scope>
    <source>
        <strain evidence="3 4">SAG 2523</strain>
    </source>
</reference>
<protein>
    <recommendedName>
        <fullName evidence="2">Rab-GAP TBC domain-containing protein</fullName>
    </recommendedName>
</protein>
<gene>
    <name evidence="3" type="ORF">WJX84_007024</name>
</gene>
<accession>A0AAW1TCF3</accession>
<proteinExistence type="predicted"/>
<dbReference type="PANTHER" id="PTHR47219">
    <property type="entry name" value="RAB GTPASE-ACTIVATING PROTEIN 1-LIKE"/>
    <property type="match status" value="1"/>
</dbReference>
<feature type="region of interest" description="Disordered" evidence="1">
    <location>
        <begin position="1"/>
        <end position="57"/>
    </location>
</feature>
<evidence type="ECO:0000313" key="4">
    <source>
        <dbReference type="Proteomes" id="UP001485043"/>
    </source>
</evidence>
<organism evidence="3 4">
    <name type="scientific">Apatococcus fuscideae</name>
    <dbReference type="NCBI Taxonomy" id="2026836"/>
    <lineage>
        <taxon>Eukaryota</taxon>
        <taxon>Viridiplantae</taxon>
        <taxon>Chlorophyta</taxon>
        <taxon>core chlorophytes</taxon>
        <taxon>Trebouxiophyceae</taxon>
        <taxon>Chlorellales</taxon>
        <taxon>Chlorellaceae</taxon>
        <taxon>Apatococcus</taxon>
    </lineage>
</organism>
<evidence type="ECO:0000313" key="3">
    <source>
        <dbReference type="EMBL" id="KAK9867522.1"/>
    </source>
</evidence>